<keyword evidence="10" id="KW-0479">Metal-binding</keyword>
<dbReference type="Proteomes" id="UP001597601">
    <property type="component" value="Unassembled WGS sequence"/>
</dbReference>
<sequence>MTQQKANKGPFSKLRAGAEGVLDKSNTPTNGCNYQDLDAIVQELQVHQIELEMQNDELRIASEEAELQRLKFESIYDLAPIGYFILNNQGIIEEVNAAGVKMLRAGRAAIKLKMLQAFVSEEHTDKFYRFYRRLVTSHDQQSCQLKLITHEGQNLYVLLEGRAVPISSKCYVAMVDITEGIESRQHLAETKDRLELALEASSAGTWELHLPSMRFFLDENNQRICNATEGGFQETYTSFIDLVHPDDRFKIDQHFRTAINEEKEIDITSRFTNGDKQCVANIRGHLVMGAAGEQRFAGIMWDITEKRRLEEKALHAEQNERKRISETLHDSVSQLLYGIKLQLGQLDKTSKPAATERLNQLLEMAIKETRNISFELAPSTLADFGLPATLAELSERLSTPKMKITAMVSGFDRPGDPLLESTIFRIIQELVNNCMKHSGASYVRISLKKNKHIEITVSDNGDGFMLDHPDHRPRGAGLASIKNRLNVYNGNLMLDTTPGQGTTVKITLNG</sequence>
<evidence type="ECO:0000256" key="19">
    <source>
        <dbReference type="SAM" id="Coils"/>
    </source>
</evidence>
<keyword evidence="14" id="KW-0408">Iron</keyword>
<dbReference type="EMBL" id="JBHUON010000016">
    <property type="protein sequence ID" value="MFD2865714.1"/>
    <property type="molecule type" value="Genomic_DNA"/>
</dbReference>
<evidence type="ECO:0000256" key="5">
    <source>
        <dbReference type="ARBA" id="ARBA00017322"/>
    </source>
</evidence>
<dbReference type="InterPro" id="IPR036890">
    <property type="entry name" value="HATPase_C_sf"/>
</dbReference>
<evidence type="ECO:0000256" key="2">
    <source>
        <dbReference type="ARBA" id="ARBA00001966"/>
    </source>
</evidence>
<dbReference type="InterPro" id="IPR003594">
    <property type="entry name" value="HATPase_dom"/>
</dbReference>
<comment type="subcellular location">
    <subcellularLocation>
        <location evidence="3">Cytoplasm</location>
    </subcellularLocation>
</comment>
<evidence type="ECO:0000256" key="1">
    <source>
        <dbReference type="ARBA" id="ARBA00000085"/>
    </source>
</evidence>
<dbReference type="SUPFAM" id="SSF55785">
    <property type="entry name" value="PYP-like sensor domain (PAS domain)"/>
    <property type="match status" value="2"/>
</dbReference>
<keyword evidence="19" id="KW-0175">Coiled coil</keyword>
<feature type="coiled-coil region" evidence="19">
    <location>
        <begin position="37"/>
        <end position="73"/>
    </location>
</feature>
<dbReference type="PROSITE" id="PS50109">
    <property type="entry name" value="HIS_KIN"/>
    <property type="match status" value="1"/>
</dbReference>
<evidence type="ECO:0000256" key="13">
    <source>
        <dbReference type="ARBA" id="ARBA00022840"/>
    </source>
</evidence>
<evidence type="ECO:0000256" key="6">
    <source>
        <dbReference type="ARBA" id="ARBA00022485"/>
    </source>
</evidence>
<evidence type="ECO:0000256" key="7">
    <source>
        <dbReference type="ARBA" id="ARBA00022490"/>
    </source>
</evidence>
<dbReference type="InterPro" id="IPR000014">
    <property type="entry name" value="PAS"/>
</dbReference>
<dbReference type="Pfam" id="PF13426">
    <property type="entry name" value="PAS_9"/>
    <property type="match status" value="1"/>
</dbReference>
<evidence type="ECO:0000256" key="15">
    <source>
        <dbReference type="ARBA" id="ARBA00023012"/>
    </source>
</evidence>
<evidence type="ECO:0000256" key="9">
    <source>
        <dbReference type="ARBA" id="ARBA00022679"/>
    </source>
</evidence>
<dbReference type="InterPro" id="IPR035965">
    <property type="entry name" value="PAS-like_dom_sf"/>
</dbReference>
<evidence type="ECO:0000256" key="12">
    <source>
        <dbReference type="ARBA" id="ARBA00022777"/>
    </source>
</evidence>
<dbReference type="GO" id="GO:0005524">
    <property type="term" value="F:ATP binding"/>
    <property type="evidence" value="ECO:0007669"/>
    <property type="project" value="UniProtKB-KW"/>
</dbReference>
<keyword evidence="12" id="KW-0418">Kinase</keyword>
<evidence type="ECO:0000256" key="10">
    <source>
        <dbReference type="ARBA" id="ARBA00022723"/>
    </source>
</evidence>
<dbReference type="InterPro" id="IPR005467">
    <property type="entry name" value="His_kinase_dom"/>
</dbReference>
<keyword evidence="11" id="KW-0547">Nucleotide-binding</keyword>
<keyword evidence="15" id="KW-0902">Two-component regulatory system</keyword>
<evidence type="ECO:0000313" key="21">
    <source>
        <dbReference type="EMBL" id="MFD2865714.1"/>
    </source>
</evidence>
<accession>A0ABW5XRN0</accession>
<comment type="catalytic activity">
    <reaction evidence="1">
        <text>ATP + protein L-histidine = ADP + protein N-phospho-L-histidine.</text>
        <dbReference type="EC" id="2.7.13.3"/>
    </reaction>
</comment>
<dbReference type="NCBIfam" id="TIGR00229">
    <property type="entry name" value="sensory_box"/>
    <property type="match status" value="1"/>
</dbReference>
<dbReference type="Pfam" id="PF07730">
    <property type="entry name" value="HisKA_3"/>
    <property type="match status" value="1"/>
</dbReference>
<dbReference type="InterPro" id="IPR050482">
    <property type="entry name" value="Sensor_HK_TwoCompSys"/>
</dbReference>
<dbReference type="CDD" id="cd00130">
    <property type="entry name" value="PAS"/>
    <property type="match status" value="1"/>
</dbReference>
<evidence type="ECO:0000256" key="18">
    <source>
        <dbReference type="ARBA" id="ARBA00030800"/>
    </source>
</evidence>
<dbReference type="InterPro" id="IPR011712">
    <property type="entry name" value="Sig_transdc_His_kin_sub3_dim/P"/>
</dbReference>
<dbReference type="SMART" id="SM00091">
    <property type="entry name" value="PAS"/>
    <property type="match status" value="2"/>
</dbReference>
<organism evidence="21 22">
    <name type="scientific">Mucilaginibacter antarcticus</name>
    <dbReference type="NCBI Taxonomy" id="1855725"/>
    <lineage>
        <taxon>Bacteria</taxon>
        <taxon>Pseudomonadati</taxon>
        <taxon>Bacteroidota</taxon>
        <taxon>Sphingobacteriia</taxon>
        <taxon>Sphingobacteriales</taxon>
        <taxon>Sphingobacteriaceae</taxon>
        <taxon>Mucilaginibacter</taxon>
    </lineage>
</organism>
<comment type="cofactor">
    <cofactor evidence="2">
        <name>[4Fe-4S] cluster</name>
        <dbReference type="ChEBI" id="CHEBI:49883"/>
    </cofactor>
</comment>
<evidence type="ECO:0000256" key="4">
    <source>
        <dbReference type="ARBA" id="ARBA00012438"/>
    </source>
</evidence>
<keyword evidence="13 21" id="KW-0067">ATP-binding</keyword>
<dbReference type="PANTHER" id="PTHR24421">
    <property type="entry name" value="NITRATE/NITRITE SENSOR PROTEIN NARX-RELATED"/>
    <property type="match status" value="1"/>
</dbReference>
<dbReference type="Gene3D" id="3.30.450.20">
    <property type="entry name" value="PAS domain"/>
    <property type="match status" value="2"/>
</dbReference>
<keyword evidence="16" id="KW-0411">Iron-sulfur</keyword>
<dbReference type="SMART" id="SM00387">
    <property type="entry name" value="HATPase_c"/>
    <property type="match status" value="1"/>
</dbReference>
<feature type="domain" description="Histidine kinase" evidence="20">
    <location>
        <begin position="423"/>
        <end position="510"/>
    </location>
</feature>
<protein>
    <recommendedName>
        <fullName evidence="5">Oxygen sensor histidine kinase NreB</fullName>
        <ecNumber evidence="4">2.7.13.3</ecNumber>
    </recommendedName>
    <alternativeName>
        <fullName evidence="18">Nitrogen regulation protein B</fullName>
    </alternativeName>
</protein>
<dbReference type="PRINTS" id="PR00344">
    <property type="entry name" value="BCTRLSENSOR"/>
</dbReference>
<dbReference type="EC" id="2.7.13.3" evidence="4"/>
<evidence type="ECO:0000256" key="11">
    <source>
        <dbReference type="ARBA" id="ARBA00022741"/>
    </source>
</evidence>
<dbReference type="Gene3D" id="1.20.5.1930">
    <property type="match status" value="1"/>
</dbReference>
<keyword evidence="6" id="KW-0004">4Fe-4S</keyword>
<gene>
    <name evidence="21" type="ORF">ACFSYC_13525</name>
</gene>
<dbReference type="RefSeq" id="WP_377128548.1">
    <property type="nucleotide sequence ID" value="NZ_JBHUON010000016.1"/>
</dbReference>
<dbReference type="SUPFAM" id="SSF55874">
    <property type="entry name" value="ATPase domain of HSP90 chaperone/DNA topoisomerase II/histidine kinase"/>
    <property type="match status" value="1"/>
</dbReference>
<evidence type="ECO:0000256" key="8">
    <source>
        <dbReference type="ARBA" id="ARBA00022553"/>
    </source>
</evidence>
<evidence type="ECO:0000256" key="17">
    <source>
        <dbReference type="ARBA" id="ARBA00024827"/>
    </source>
</evidence>
<comment type="caution">
    <text evidence="21">The sequence shown here is derived from an EMBL/GenBank/DDBJ whole genome shotgun (WGS) entry which is preliminary data.</text>
</comment>
<dbReference type="Pfam" id="PF02518">
    <property type="entry name" value="HATPase_c"/>
    <property type="match status" value="1"/>
</dbReference>
<evidence type="ECO:0000256" key="14">
    <source>
        <dbReference type="ARBA" id="ARBA00023004"/>
    </source>
</evidence>
<proteinExistence type="predicted"/>
<keyword evidence="8" id="KW-0597">Phosphoprotein</keyword>
<keyword evidence="9" id="KW-0808">Transferase</keyword>
<keyword evidence="7" id="KW-0963">Cytoplasm</keyword>
<name>A0ABW5XRN0_9SPHI</name>
<evidence type="ECO:0000256" key="3">
    <source>
        <dbReference type="ARBA" id="ARBA00004496"/>
    </source>
</evidence>
<dbReference type="InterPro" id="IPR004358">
    <property type="entry name" value="Sig_transdc_His_kin-like_C"/>
</dbReference>
<evidence type="ECO:0000259" key="20">
    <source>
        <dbReference type="PROSITE" id="PS50109"/>
    </source>
</evidence>
<dbReference type="PANTHER" id="PTHR24421:SF10">
    <property type="entry name" value="NITRATE_NITRITE SENSOR PROTEIN NARQ"/>
    <property type="match status" value="1"/>
</dbReference>
<dbReference type="CDD" id="cd16917">
    <property type="entry name" value="HATPase_UhpB-NarQ-NarX-like"/>
    <property type="match status" value="1"/>
</dbReference>
<dbReference type="Gene3D" id="3.30.565.10">
    <property type="entry name" value="Histidine kinase-like ATPase, C-terminal domain"/>
    <property type="match status" value="1"/>
</dbReference>
<comment type="function">
    <text evidence="17">Member of the two-component regulatory system NreB/NreC involved in the control of dissimilatory nitrate/nitrite reduction in response to oxygen. NreB functions as a direct oxygen sensor histidine kinase which is autophosphorylated, in the absence of oxygen, probably at the conserved histidine residue, and transfers its phosphate group probably to a conserved aspartate residue of NreC. NreB/NreC activates the expression of the nitrate (narGHJI) and nitrite (nir) reductase operons, as well as the putative nitrate transporter gene narT.</text>
</comment>
<keyword evidence="22" id="KW-1185">Reference proteome</keyword>
<evidence type="ECO:0000313" key="22">
    <source>
        <dbReference type="Proteomes" id="UP001597601"/>
    </source>
</evidence>
<reference evidence="22" key="1">
    <citation type="journal article" date="2019" name="Int. J. Syst. Evol. Microbiol.">
        <title>The Global Catalogue of Microorganisms (GCM) 10K type strain sequencing project: providing services to taxonomists for standard genome sequencing and annotation.</title>
        <authorList>
            <consortium name="The Broad Institute Genomics Platform"/>
            <consortium name="The Broad Institute Genome Sequencing Center for Infectious Disease"/>
            <person name="Wu L."/>
            <person name="Ma J."/>
        </authorList>
    </citation>
    <scope>NUCLEOTIDE SEQUENCE [LARGE SCALE GENOMIC DNA]</scope>
    <source>
        <strain evidence="22">KCTC 52232</strain>
    </source>
</reference>
<evidence type="ECO:0000256" key="16">
    <source>
        <dbReference type="ARBA" id="ARBA00023014"/>
    </source>
</evidence>